<keyword evidence="2" id="KW-1185">Reference proteome</keyword>
<protein>
    <submittedName>
        <fullName evidence="1">Uncharacterized protein</fullName>
    </submittedName>
</protein>
<dbReference type="EMBL" id="JAYMGO010000023">
    <property type="protein sequence ID" value="KAL1250118.1"/>
    <property type="molecule type" value="Genomic_DNA"/>
</dbReference>
<organism evidence="1 2">
    <name type="scientific">Cirrhinus molitorella</name>
    <name type="common">mud carp</name>
    <dbReference type="NCBI Taxonomy" id="172907"/>
    <lineage>
        <taxon>Eukaryota</taxon>
        <taxon>Metazoa</taxon>
        <taxon>Chordata</taxon>
        <taxon>Craniata</taxon>
        <taxon>Vertebrata</taxon>
        <taxon>Euteleostomi</taxon>
        <taxon>Actinopterygii</taxon>
        <taxon>Neopterygii</taxon>
        <taxon>Teleostei</taxon>
        <taxon>Ostariophysi</taxon>
        <taxon>Cypriniformes</taxon>
        <taxon>Cyprinidae</taxon>
        <taxon>Labeoninae</taxon>
        <taxon>Labeonini</taxon>
        <taxon>Cirrhinus</taxon>
    </lineage>
</organism>
<accession>A0ABR3LB78</accession>
<evidence type="ECO:0000313" key="2">
    <source>
        <dbReference type="Proteomes" id="UP001558613"/>
    </source>
</evidence>
<reference evidence="1 2" key="1">
    <citation type="submission" date="2023-09" db="EMBL/GenBank/DDBJ databases">
        <authorList>
            <person name="Wang M."/>
        </authorList>
    </citation>
    <scope>NUCLEOTIDE SEQUENCE [LARGE SCALE GENOMIC DNA]</scope>
    <source>
        <strain evidence="1">GT-2023</strain>
        <tissue evidence="1">Liver</tissue>
    </source>
</reference>
<comment type="caution">
    <text evidence="1">The sequence shown here is derived from an EMBL/GenBank/DDBJ whole genome shotgun (WGS) entry which is preliminary data.</text>
</comment>
<evidence type="ECO:0000313" key="1">
    <source>
        <dbReference type="EMBL" id="KAL1250118.1"/>
    </source>
</evidence>
<dbReference type="Proteomes" id="UP001558613">
    <property type="component" value="Unassembled WGS sequence"/>
</dbReference>
<sequence length="78" mass="8292">MCANPLRAVSVYETGQLKDYEAASGFRAPLATVLFYLSLKVLVSPALCQIDCGLSSLLMLQCEENTPSPGSLAASPRL</sequence>
<name>A0ABR3LB78_9TELE</name>
<proteinExistence type="predicted"/>
<gene>
    <name evidence="1" type="ORF">QQF64_021123</name>
</gene>